<accession>A0A6B3L1S9</accession>
<keyword evidence="3" id="KW-1185">Reference proteome</keyword>
<keyword evidence="2" id="KW-0808">Transferase</keyword>
<dbReference type="Pfam" id="PF01757">
    <property type="entry name" value="Acyl_transf_3"/>
    <property type="match status" value="1"/>
</dbReference>
<sequence length="394" mass="44537">MLTEAEIPVRKSARKLPNLSAPKKEAAPPSRQHIVSLDVLRAVAALLVLLSHWASLRLPGNIPAFEEVGRLGVDIFFILSGYLIYQTISRPKEFQLKRYLNSRSRRILPAYWFSLLIIVAVVKARWISDGSSWTNVVAHIPLIHAFFKESVLAINSPYWTLSHEWFFYGLMALAAAPIRTGKPWRIVATLVLVGFAYRLALTNDWVNFGSKLFHPLGMLTHFGCGVACAILVERTKVLEKLKRPRVALAALLVVLALGTVAVLRFHEHGEVWDRKRSMVLWFPFIASIPISTLLLLMVSWDPAIGKWLKRTPLPWIGTISYSLYLWHMPVMQNWENALEKAPADSFMHHPLPGSALMLTMIFLVSSASYYFIEAAFLSPSTLRKHRIHGQSDGK</sequence>
<dbReference type="GO" id="GO:0009103">
    <property type="term" value="P:lipopolysaccharide biosynthetic process"/>
    <property type="evidence" value="ECO:0007669"/>
    <property type="project" value="TreeGrafter"/>
</dbReference>
<dbReference type="InterPro" id="IPR050879">
    <property type="entry name" value="Acyltransferase_3"/>
</dbReference>
<dbReference type="Proteomes" id="UP000475117">
    <property type="component" value="Chromosome"/>
</dbReference>
<proteinExistence type="predicted"/>
<feature type="domain" description="Acyltransferase 3" evidence="1">
    <location>
        <begin position="35"/>
        <end position="366"/>
    </location>
</feature>
<evidence type="ECO:0000313" key="3">
    <source>
        <dbReference type="Proteomes" id="UP000475117"/>
    </source>
</evidence>
<dbReference type="AlphaFoldDB" id="A0A6B3L1S9"/>
<organism evidence="2 3">
    <name type="scientific">Sulfuriroseicoccus oceanibius</name>
    <dbReference type="NCBI Taxonomy" id="2707525"/>
    <lineage>
        <taxon>Bacteria</taxon>
        <taxon>Pseudomonadati</taxon>
        <taxon>Verrucomicrobiota</taxon>
        <taxon>Verrucomicrobiia</taxon>
        <taxon>Verrucomicrobiales</taxon>
        <taxon>Verrucomicrobiaceae</taxon>
        <taxon>Sulfuriroseicoccus</taxon>
    </lineage>
</organism>
<name>A0A6B3L1S9_9BACT</name>
<dbReference type="InterPro" id="IPR002656">
    <property type="entry name" value="Acyl_transf_3_dom"/>
</dbReference>
<evidence type="ECO:0000259" key="1">
    <source>
        <dbReference type="Pfam" id="PF01757"/>
    </source>
</evidence>
<dbReference type="RefSeq" id="WP_164361504.1">
    <property type="nucleotide sequence ID" value="NZ_CP066776.1"/>
</dbReference>
<dbReference type="PANTHER" id="PTHR23028:SF53">
    <property type="entry name" value="ACYL_TRANSF_3 DOMAIN-CONTAINING PROTEIN"/>
    <property type="match status" value="1"/>
</dbReference>
<dbReference type="EMBL" id="CP066776">
    <property type="protein sequence ID" value="QQL46318.1"/>
    <property type="molecule type" value="Genomic_DNA"/>
</dbReference>
<gene>
    <name evidence="2" type="ORF">G3M56_007025</name>
</gene>
<protein>
    <submittedName>
        <fullName evidence="2">Acyltransferase</fullName>
    </submittedName>
</protein>
<evidence type="ECO:0000313" key="2">
    <source>
        <dbReference type="EMBL" id="QQL46318.1"/>
    </source>
</evidence>
<dbReference type="PANTHER" id="PTHR23028">
    <property type="entry name" value="ACETYLTRANSFERASE"/>
    <property type="match status" value="1"/>
</dbReference>
<dbReference type="GO" id="GO:0016020">
    <property type="term" value="C:membrane"/>
    <property type="evidence" value="ECO:0007669"/>
    <property type="project" value="TreeGrafter"/>
</dbReference>
<keyword evidence="2" id="KW-0012">Acyltransferase</keyword>
<reference evidence="2 3" key="1">
    <citation type="submission" date="2020-12" db="EMBL/GenBank/DDBJ databases">
        <title>Sulforoseuscoccus oceanibium gen. nov., sp. nov., a representative of the phylum Verrucomicrobia with special cytoplasmic membrane, and proposal of Sulforoseuscoccusaceae fam. nov.</title>
        <authorList>
            <person name="Xi F."/>
        </authorList>
    </citation>
    <scope>NUCLEOTIDE SEQUENCE [LARGE SCALE GENOMIC DNA]</scope>
    <source>
        <strain evidence="2 3">T37</strain>
    </source>
</reference>
<dbReference type="KEGG" id="soa:G3M56_007025"/>
<dbReference type="GO" id="GO:0016747">
    <property type="term" value="F:acyltransferase activity, transferring groups other than amino-acyl groups"/>
    <property type="evidence" value="ECO:0007669"/>
    <property type="project" value="InterPro"/>
</dbReference>